<dbReference type="PRINTS" id="PR00111">
    <property type="entry name" value="ABHYDROLASE"/>
</dbReference>
<keyword evidence="5" id="KW-0378">Hydrolase</keyword>
<keyword evidence="4" id="KW-0479">Metal-binding</keyword>
<dbReference type="GO" id="GO:0046872">
    <property type="term" value="F:metal ion binding"/>
    <property type="evidence" value="ECO:0007669"/>
    <property type="project" value="UniProtKB-KW"/>
</dbReference>
<feature type="domain" description="AB hydrolase-1" evidence="11">
    <location>
        <begin position="468"/>
        <end position="582"/>
    </location>
</feature>
<dbReference type="GO" id="GO:0006154">
    <property type="term" value="P:adenosine catabolic process"/>
    <property type="evidence" value="ECO:0007669"/>
    <property type="project" value="TreeGrafter"/>
</dbReference>
<dbReference type="FunFam" id="3.20.20.140:FF:000033">
    <property type="entry name" value="Adenosine deaminase-like protein"/>
    <property type="match status" value="1"/>
</dbReference>
<reference evidence="13" key="1">
    <citation type="submission" date="2021-11" db="EMBL/GenBank/DDBJ databases">
        <authorList>
            <person name="Schell T."/>
        </authorList>
    </citation>
    <scope>NUCLEOTIDE SEQUENCE</scope>
    <source>
        <strain evidence="13">M5</strain>
    </source>
</reference>
<dbReference type="EMBL" id="CAKKLH010000079">
    <property type="protein sequence ID" value="CAH0102326.1"/>
    <property type="molecule type" value="Genomic_DNA"/>
</dbReference>
<dbReference type="PANTHER" id="PTHR11409">
    <property type="entry name" value="ADENOSINE DEAMINASE"/>
    <property type="match status" value="1"/>
</dbReference>
<comment type="caution">
    <text evidence="13">The sequence shown here is derived from an EMBL/GenBank/DDBJ whole genome shotgun (WGS) entry which is preliminary data.</text>
</comment>
<accession>A0A8J2W2G6</accession>
<proteinExistence type="inferred from homology"/>
<dbReference type="InterPro" id="IPR000073">
    <property type="entry name" value="AB_hydrolase_1"/>
</dbReference>
<dbReference type="GO" id="GO:0004000">
    <property type="term" value="F:adenosine deaminase activity"/>
    <property type="evidence" value="ECO:0007669"/>
    <property type="project" value="TreeGrafter"/>
</dbReference>
<dbReference type="AlphaFoldDB" id="A0A8J2W2G6"/>
<evidence type="ECO:0000256" key="8">
    <source>
        <dbReference type="ARBA" id="ARBA00048787"/>
    </source>
</evidence>
<organism evidence="13 14">
    <name type="scientific">Daphnia galeata</name>
    <dbReference type="NCBI Taxonomy" id="27404"/>
    <lineage>
        <taxon>Eukaryota</taxon>
        <taxon>Metazoa</taxon>
        <taxon>Ecdysozoa</taxon>
        <taxon>Arthropoda</taxon>
        <taxon>Crustacea</taxon>
        <taxon>Branchiopoda</taxon>
        <taxon>Diplostraca</taxon>
        <taxon>Cladocera</taxon>
        <taxon>Anomopoda</taxon>
        <taxon>Daphniidae</taxon>
        <taxon>Daphnia</taxon>
    </lineage>
</organism>
<comment type="function">
    <text evidence="9">Catalyzes the hydrolysis of the free cytosolic methylated adenosine nucleotide N(6)-methyl-AMP (N6-mAMP) to produce inositol monophosphate (IMP) and methylamine. Is required for the catabolism of cytosolic N6-mAMP, which is derived from the degradation of mRNA containing N6-methylated adenine (m6A).</text>
</comment>
<sequence length="735" mass="82876">MMNNSSEILNSMPKAELHAHLNGSLSLSTIQKLIDLKTAHHCEDVHNLESIISKLCDEKHNKTLDECFQVFKIIHQLTDSEKSIYIATVDVIKEFAKENVRYLELRTTPRAIDGSIDTYVNAVIKGIDDCRKEKIPILVKLLLSIDRSRGVDVAKQIVDLTISLGHARNDVVVGLDVSGNMAMSNITDYFPLLQKVKDAGLKLTVHTAEVRNDAEAEAILRLKPDRIGHGTFISPSLIESPHLLNLLMESNIPVELCLTSNLVCKTVPSYQDHHLKVFLEHGIPFSICTDDKGVFSTSLSQEYLIVSRTFNFTLSTMWSFSWKSLDYTFAAQNEKEDLRKIWKEWEHKNEKRVLRTSSDLVLNTNCQYEDQAGQCFDVYIFDVVRIFKRKAIQFSQIKKTKMENEAEKKFFRLQHIIPRDLSSASVKVSAGSSPSSQIVSVNAPEEFIFKMVFGNLAGKIWGPPDGHPVLALHGWLDNSGTFDTLIPLLPPNLRIVAVDTAGHGLSDPFPPDIAYNFVDCVLGIERLARHFNWDKFSLIGHSLGGAMAMMYAGVFPDKVDKLVCLDVVRVIPTKTETIHLRLQKATHKLLKLENAIIAGPEKPMSYADAVERCVMGTFGSLDEKACDILFKRGLKKVEEDGYVFTRDRRLLAAPLSFIAKEHQLFLAHKVTADVLIIKFSEGPYFEAPEDYEEHIEALKTSSKRVQYVTVEGMHHTHLRNPESISSIISEFFKNL</sequence>
<gene>
    <name evidence="13" type="ORF">DGAL_LOCUS4721</name>
</gene>
<keyword evidence="7" id="KW-0546">Nucleotide metabolism</keyword>
<comment type="subunit">
    <text evidence="3">Monomer.</text>
</comment>
<dbReference type="Gene3D" id="3.20.20.140">
    <property type="entry name" value="Metal-dependent hydrolases"/>
    <property type="match status" value="1"/>
</dbReference>
<dbReference type="GO" id="GO:0009117">
    <property type="term" value="P:nucleotide metabolic process"/>
    <property type="evidence" value="ECO:0007669"/>
    <property type="project" value="UniProtKB-KW"/>
</dbReference>
<evidence type="ECO:0000256" key="7">
    <source>
        <dbReference type="ARBA" id="ARBA00023080"/>
    </source>
</evidence>
<evidence type="ECO:0000259" key="11">
    <source>
        <dbReference type="Pfam" id="PF00561"/>
    </source>
</evidence>
<evidence type="ECO:0000256" key="1">
    <source>
        <dbReference type="ARBA" id="ARBA00001947"/>
    </source>
</evidence>
<comment type="cofactor">
    <cofactor evidence="1">
        <name>Zn(2+)</name>
        <dbReference type="ChEBI" id="CHEBI:29105"/>
    </cofactor>
</comment>
<protein>
    <recommendedName>
        <fullName evidence="10">Adenosine deaminase-like protein</fullName>
    </recommendedName>
</protein>
<evidence type="ECO:0000256" key="6">
    <source>
        <dbReference type="ARBA" id="ARBA00022833"/>
    </source>
</evidence>
<dbReference type="GO" id="GO:0046103">
    <property type="term" value="P:inosine biosynthetic process"/>
    <property type="evidence" value="ECO:0007669"/>
    <property type="project" value="TreeGrafter"/>
</dbReference>
<evidence type="ECO:0000256" key="3">
    <source>
        <dbReference type="ARBA" id="ARBA00011245"/>
    </source>
</evidence>
<evidence type="ECO:0000256" key="5">
    <source>
        <dbReference type="ARBA" id="ARBA00022801"/>
    </source>
</evidence>
<dbReference type="InterPro" id="IPR001365">
    <property type="entry name" value="A_deaminase_dom"/>
</dbReference>
<dbReference type="CDD" id="cd00443">
    <property type="entry name" value="ADA_AMPD"/>
    <property type="match status" value="1"/>
</dbReference>
<keyword evidence="6" id="KW-0862">Zinc</keyword>
<keyword evidence="14" id="KW-1185">Reference proteome</keyword>
<feature type="domain" description="Adenosine deaminase" evidence="12">
    <location>
        <begin position="13"/>
        <end position="340"/>
    </location>
</feature>
<evidence type="ECO:0000313" key="14">
    <source>
        <dbReference type="Proteomes" id="UP000789390"/>
    </source>
</evidence>
<dbReference type="InterPro" id="IPR029058">
    <property type="entry name" value="AB_hydrolase_fold"/>
</dbReference>
<dbReference type="InterPro" id="IPR032466">
    <property type="entry name" value="Metal_Hydrolase"/>
</dbReference>
<evidence type="ECO:0000256" key="2">
    <source>
        <dbReference type="ARBA" id="ARBA00006676"/>
    </source>
</evidence>
<dbReference type="Proteomes" id="UP000789390">
    <property type="component" value="Unassembled WGS sequence"/>
</dbReference>
<dbReference type="PANTHER" id="PTHR11409:SF42">
    <property type="entry name" value="ADENOSINE DEAMINASE-LIKE PROTEIN"/>
    <property type="match status" value="1"/>
</dbReference>
<dbReference type="SUPFAM" id="SSF53474">
    <property type="entry name" value="alpha/beta-Hydrolases"/>
    <property type="match status" value="1"/>
</dbReference>
<dbReference type="Gene3D" id="3.40.50.1820">
    <property type="entry name" value="alpha/beta hydrolase"/>
    <property type="match status" value="1"/>
</dbReference>
<name>A0A8J2W2G6_9CRUS</name>
<dbReference type="Pfam" id="PF00962">
    <property type="entry name" value="A_deaminase"/>
    <property type="match status" value="1"/>
</dbReference>
<evidence type="ECO:0000256" key="9">
    <source>
        <dbReference type="ARBA" id="ARBA00057464"/>
    </source>
</evidence>
<evidence type="ECO:0000313" key="13">
    <source>
        <dbReference type="EMBL" id="CAH0102326.1"/>
    </source>
</evidence>
<dbReference type="Pfam" id="PF00561">
    <property type="entry name" value="Abhydrolase_1"/>
    <property type="match status" value="1"/>
</dbReference>
<dbReference type="OrthoDB" id="272271at2759"/>
<evidence type="ECO:0000256" key="10">
    <source>
        <dbReference type="ARBA" id="ARBA00070474"/>
    </source>
</evidence>
<dbReference type="SUPFAM" id="SSF51556">
    <property type="entry name" value="Metallo-dependent hydrolases"/>
    <property type="match status" value="1"/>
</dbReference>
<dbReference type="InterPro" id="IPR006330">
    <property type="entry name" value="Ado/ade_deaminase"/>
</dbReference>
<comment type="similarity">
    <text evidence="2">Belongs to the metallo-dependent hydrolases superfamily. Adenosine and AMP deaminases family.</text>
</comment>
<comment type="catalytic activity">
    <reaction evidence="8">
        <text>N(6)-methyl-AMP + H2O + H(+) = IMP + methylamine</text>
        <dbReference type="Rhea" id="RHEA:16001"/>
        <dbReference type="ChEBI" id="CHEBI:15377"/>
        <dbReference type="ChEBI" id="CHEBI:15378"/>
        <dbReference type="ChEBI" id="CHEBI:58053"/>
        <dbReference type="ChEBI" id="CHEBI:59338"/>
        <dbReference type="ChEBI" id="CHEBI:144842"/>
    </reaction>
    <physiologicalReaction direction="left-to-right" evidence="8">
        <dbReference type="Rhea" id="RHEA:16002"/>
    </physiologicalReaction>
</comment>
<evidence type="ECO:0000259" key="12">
    <source>
        <dbReference type="Pfam" id="PF00962"/>
    </source>
</evidence>
<evidence type="ECO:0000256" key="4">
    <source>
        <dbReference type="ARBA" id="ARBA00022723"/>
    </source>
</evidence>